<comment type="caution">
    <text evidence="1">The sequence shown here is derived from an EMBL/GenBank/DDBJ whole genome shotgun (WGS) entry which is preliminary data.</text>
</comment>
<sequence length="341" mass="35249">MSAAGSCTRVDVTEEDFAEFAWREGWTDGLPVVAPTPARVDRLLAEVDLDRAHVVGVIGPRGGEATVERIAVNAVLAGCPPETFPVVVAAAGLLAAPAMNIAAVQATTSAATPAIIVNGPIRARAGLHGGRGALGPGYRANATIGRAVRLMLLNIGGGVPDEIDRSSHGLPSKFGVCFAENEEESPWPGLAAVRGHPGSAVTMTSIISLTNVRLPDPRPGAVDDEIAIIADALATRGHKHVQSGAGNPVLVLSPGTAAILDRSGFDRDRLAEAVFEVARRDGSGYTDQPLTRYRREGRGGRVLPYGSPDDLVVVVAGGPEPNQALILSSFVDSPVLTVPIA</sequence>
<dbReference type="EMBL" id="BAAAQK010000001">
    <property type="protein sequence ID" value="GAA1827571.1"/>
    <property type="molecule type" value="Genomic_DNA"/>
</dbReference>
<protein>
    <submittedName>
        <fullName evidence="1">Uncharacterized protein</fullName>
    </submittedName>
</protein>
<organism evidence="1 2">
    <name type="scientific">Pseudonocardia ailaonensis</name>
    <dbReference type="NCBI Taxonomy" id="367279"/>
    <lineage>
        <taxon>Bacteria</taxon>
        <taxon>Bacillati</taxon>
        <taxon>Actinomycetota</taxon>
        <taxon>Actinomycetes</taxon>
        <taxon>Pseudonocardiales</taxon>
        <taxon>Pseudonocardiaceae</taxon>
        <taxon>Pseudonocardia</taxon>
    </lineage>
</organism>
<evidence type="ECO:0000313" key="2">
    <source>
        <dbReference type="Proteomes" id="UP001500449"/>
    </source>
</evidence>
<name>A0ABN2MJ26_9PSEU</name>
<accession>A0ABN2MJ26</accession>
<dbReference type="Proteomes" id="UP001500449">
    <property type="component" value="Unassembled WGS sequence"/>
</dbReference>
<keyword evidence="2" id="KW-1185">Reference proteome</keyword>
<proteinExistence type="predicted"/>
<gene>
    <name evidence="1" type="ORF">GCM10009836_01600</name>
</gene>
<reference evidence="1 2" key="1">
    <citation type="journal article" date="2019" name="Int. J. Syst. Evol. Microbiol.">
        <title>The Global Catalogue of Microorganisms (GCM) 10K type strain sequencing project: providing services to taxonomists for standard genome sequencing and annotation.</title>
        <authorList>
            <consortium name="The Broad Institute Genomics Platform"/>
            <consortium name="The Broad Institute Genome Sequencing Center for Infectious Disease"/>
            <person name="Wu L."/>
            <person name="Ma J."/>
        </authorList>
    </citation>
    <scope>NUCLEOTIDE SEQUENCE [LARGE SCALE GENOMIC DNA]</scope>
    <source>
        <strain evidence="1 2">JCM 16009</strain>
    </source>
</reference>
<evidence type="ECO:0000313" key="1">
    <source>
        <dbReference type="EMBL" id="GAA1827571.1"/>
    </source>
</evidence>